<dbReference type="GO" id="GO:0070197">
    <property type="term" value="P:meiotic attachment of telomere to nuclear envelope"/>
    <property type="evidence" value="ECO:0007669"/>
    <property type="project" value="InterPro"/>
</dbReference>
<evidence type="ECO:0000313" key="5">
    <source>
        <dbReference type="Proteomes" id="UP000198372"/>
    </source>
</evidence>
<gene>
    <name evidence="4" type="ORF">BQ2448_5497</name>
</gene>
<dbReference type="STRING" id="269621.A0A238F9X6"/>
<keyword evidence="2" id="KW-0812">Transmembrane</keyword>
<evidence type="ECO:0000256" key="1">
    <source>
        <dbReference type="SAM" id="MobiDB-lite"/>
    </source>
</evidence>
<keyword evidence="2" id="KW-0472">Membrane</keyword>
<feature type="region of interest" description="Disordered" evidence="1">
    <location>
        <begin position="1"/>
        <end position="116"/>
    </location>
</feature>
<accession>A0A238F9X6</accession>
<organism evidence="4 5">
    <name type="scientific">Microbotryum intermedium</name>
    <dbReference type="NCBI Taxonomy" id="269621"/>
    <lineage>
        <taxon>Eukaryota</taxon>
        <taxon>Fungi</taxon>
        <taxon>Dikarya</taxon>
        <taxon>Basidiomycota</taxon>
        <taxon>Pucciniomycotina</taxon>
        <taxon>Microbotryomycetes</taxon>
        <taxon>Microbotryales</taxon>
        <taxon>Microbotryaceae</taxon>
        <taxon>Microbotryum</taxon>
    </lineage>
</organism>
<dbReference type="OrthoDB" id="1935484at2759"/>
<dbReference type="PANTHER" id="PTHR38044">
    <property type="entry name" value="BOUQUET FORMATION PROTEIN 4"/>
    <property type="match status" value="1"/>
</dbReference>
<evidence type="ECO:0000313" key="4">
    <source>
        <dbReference type="EMBL" id="SCV67886.1"/>
    </source>
</evidence>
<proteinExistence type="predicted"/>
<dbReference type="InterPro" id="IPR037548">
    <property type="entry name" value="Bqt4"/>
</dbReference>
<feature type="region of interest" description="Disordered" evidence="1">
    <location>
        <begin position="385"/>
        <end position="405"/>
    </location>
</feature>
<feature type="compositionally biased region" description="Low complexity" evidence="1">
    <location>
        <begin position="60"/>
        <end position="88"/>
    </location>
</feature>
<sequence>MVQKSPSSASTPAPRRSSRASTPTARASTPTARASTPTARASTPTARAKSPGTTPPPAPSISSTLAPPSAGRKPASSSSASGRGLSPKPRSTTGTGSGQAKSPASTGAKTRPQLPLSDKNDLLLESKAKLHKVKTQTLQLGPPTNETIVIARVKCPVPKGVPGHLIKRFDTNAISASSFFRAAFPTASIAAENAEMKYIAAHPKQFGNTKIAGRENDEAHRLSGTWIPCDKALALAEEYGLTRFATDLVNYEQPATSDAAAENSEADRFRQMTPQSPALRSPRSKRARVQSPRAAASPTPKSALSGSSANGVSILQTLSTDAKTGVTTETTEVKVDVPVSAAAEASSNGLVASDEAVAAQIAQAKQLVEDLKASGTLAKLTQDTTIPSSSAAKRAHEEDEDELPQTGTLADALRDDRGFFGKLFRRRPNGGRRVPVNAGRAIRPAPAQLALVQREEAEGRRWVAGFGLALAVSATAAAPYLFALKNNSFVVVQSSPSLTND</sequence>
<dbReference type="Proteomes" id="UP000198372">
    <property type="component" value="Unassembled WGS sequence"/>
</dbReference>
<feature type="transmembrane region" description="Helical" evidence="2">
    <location>
        <begin position="462"/>
        <end position="483"/>
    </location>
</feature>
<feature type="compositionally biased region" description="Polar residues" evidence="1">
    <location>
        <begin position="89"/>
        <end position="108"/>
    </location>
</feature>
<dbReference type="PANTHER" id="PTHR38044:SF1">
    <property type="entry name" value="BOUQUET FORMATION PROTEIN 4"/>
    <property type="match status" value="1"/>
</dbReference>
<feature type="region of interest" description="Disordered" evidence="1">
    <location>
        <begin position="255"/>
        <end position="308"/>
    </location>
</feature>
<dbReference type="InterPro" id="IPR003163">
    <property type="entry name" value="Tscrpt_reg_HTH_APSES-type"/>
</dbReference>
<dbReference type="Gene3D" id="3.10.260.10">
    <property type="entry name" value="Transcription regulator HTH, APSES-type DNA-binding domain"/>
    <property type="match status" value="1"/>
</dbReference>
<dbReference type="PROSITE" id="PS51299">
    <property type="entry name" value="HTH_APSES"/>
    <property type="match status" value="1"/>
</dbReference>
<dbReference type="EMBL" id="FMSP01000002">
    <property type="protein sequence ID" value="SCV67886.1"/>
    <property type="molecule type" value="Genomic_DNA"/>
</dbReference>
<feature type="compositionally biased region" description="Polar residues" evidence="1">
    <location>
        <begin position="299"/>
        <end position="308"/>
    </location>
</feature>
<feature type="compositionally biased region" description="Low complexity" evidence="1">
    <location>
        <begin position="1"/>
        <end position="52"/>
    </location>
</feature>
<dbReference type="InterPro" id="IPR036887">
    <property type="entry name" value="HTH_APSES_sf"/>
</dbReference>
<keyword evidence="2" id="KW-1133">Transmembrane helix</keyword>
<dbReference type="GO" id="GO:1990862">
    <property type="term" value="C:nuclear membrane complex Bqt3-Bqt4"/>
    <property type="evidence" value="ECO:0007669"/>
    <property type="project" value="InterPro"/>
</dbReference>
<dbReference type="AlphaFoldDB" id="A0A238F9X6"/>
<dbReference type="GO" id="GO:0003677">
    <property type="term" value="F:DNA binding"/>
    <property type="evidence" value="ECO:0007669"/>
    <property type="project" value="InterPro"/>
</dbReference>
<protein>
    <submittedName>
        <fullName evidence="4">BQ2448_5497 protein</fullName>
    </submittedName>
</protein>
<name>A0A238F9X6_9BASI</name>
<reference evidence="5" key="1">
    <citation type="submission" date="2016-09" db="EMBL/GenBank/DDBJ databases">
        <authorList>
            <person name="Jeantristanb JTB J.-T."/>
            <person name="Ricardo R."/>
        </authorList>
    </citation>
    <scope>NUCLEOTIDE SEQUENCE [LARGE SCALE GENOMIC DNA]</scope>
</reference>
<evidence type="ECO:0000259" key="3">
    <source>
        <dbReference type="PROSITE" id="PS51299"/>
    </source>
</evidence>
<feature type="domain" description="HTH APSES-type" evidence="3">
    <location>
        <begin position="142"/>
        <end position="260"/>
    </location>
</feature>
<keyword evidence="5" id="KW-1185">Reference proteome</keyword>
<evidence type="ECO:0000256" key="2">
    <source>
        <dbReference type="SAM" id="Phobius"/>
    </source>
</evidence>
<dbReference type="SUPFAM" id="SSF54616">
    <property type="entry name" value="DNA-binding domain of Mlu1-box binding protein MBP1"/>
    <property type="match status" value="1"/>
</dbReference>
<dbReference type="GO" id="GO:0044820">
    <property type="term" value="P:mitotic telomere tethering at nuclear periphery"/>
    <property type="evidence" value="ECO:0007669"/>
    <property type="project" value="TreeGrafter"/>
</dbReference>